<sequence>MTFVLRVWHPLSAPATRYRPPQSARFHWQFLLSILPAVHSLRFNSAQYLRLCLPAIISTNVDWLLQFPWPQCALIHVDSETPSDSDAINSISVSPPNRATWFKRPMDRFTSIALRYSLFGLGNWKTED</sequence>
<proteinExistence type="predicted"/>
<dbReference type="Proteomes" id="UP001215598">
    <property type="component" value="Unassembled WGS sequence"/>
</dbReference>
<reference evidence="1" key="1">
    <citation type="submission" date="2023-03" db="EMBL/GenBank/DDBJ databases">
        <title>Massive genome expansion in bonnet fungi (Mycena s.s.) driven by repeated elements and novel gene families across ecological guilds.</title>
        <authorList>
            <consortium name="Lawrence Berkeley National Laboratory"/>
            <person name="Harder C.B."/>
            <person name="Miyauchi S."/>
            <person name="Viragh M."/>
            <person name="Kuo A."/>
            <person name="Thoen E."/>
            <person name="Andreopoulos B."/>
            <person name="Lu D."/>
            <person name="Skrede I."/>
            <person name="Drula E."/>
            <person name="Henrissat B."/>
            <person name="Morin E."/>
            <person name="Kohler A."/>
            <person name="Barry K."/>
            <person name="LaButti K."/>
            <person name="Morin E."/>
            <person name="Salamov A."/>
            <person name="Lipzen A."/>
            <person name="Mereny Z."/>
            <person name="Hegedus B."/>
            <person name="Baldrian P."/>
            <person name="Stursova M."/>
            <person name="Weitz H."/>
            <person name="Taylor A."/>
            <person name="Grigoriev I.V."/>
            <person name="Nagy L.G."/>
            <person name="Martin F."/>
            <person name="Kauserud H."/>
        </authorList>
    </citation>
    <scope>NUCLEOTIDE SEQUENCE</scope>
    <source>
        <strain evidence="1">CBHHK182m</strain>
    </source>
</reference>
<evidence type="ECO:0000313" key="2">
    <source>
        <dbReference type="Proteomes" id="UP001215598"/>
    </source>
</evidence>
<evidence type="ECO:0000313" key="1">
    <source>
        <dbReference type="EMBL" id="KAJ7739584.1"/>
    </source>
</evidence>
<gene>
    <name evidence="1" type="ORF">B0H16DRAFT_1891038</name>
</gene>
<dbReference type="AlphaFoldDB" id="A0AAD7IBT2"/>
<keyword evidence="2" id="KW-1185">Reference proteome</keyword>
<protein>
    <submittedName>
        <fullName evidence="1">Uncharacterized protein</fullName>
    </submittedName>
</protein>
<accession>A0AAD7IBT2</accession>
<comment type="caution">
    <text evidence="1">The sequence shown here is derived from an EMBL/GenBank/DDBJ whole genome shotgun (WGS) entry which is preliminary data.</text>
</comment>
<organism evidence="1 2">
    <name type="scientific">Mycena metata</name>
    <dbReference type="NCBI Taxonomy" id="1033252"/>
    <lineage>
        <taxon>Eukaryota</taxon>
        <taxon>Fungi</taxon>
        <taxon>Dikarya</taxon>
        <taxon>Basidiomycota</taxon>
        <taxon>Agaricomycotina</taxon>
        <taxon>Agaricomycetes</taxon>
        <taxon>Agaricomycetidae</taxon>
        <taxon>Agaricales</taxon>
        <taxon>Marasmiineae</taxon>
        <taxon>Mycenaceae</taxon>
        <taxon>Mycena</taxon>
    </lineage>
</organism>
<name>A0AAD7IBT2_9AGAR</name>
<dbReference type="EMBL" id="JARKIB010000106">
    <property type="protein sequence ID" value="KAJ7739584.1"/>
    <property type="molecule type" value="Genomic_DNA"/>
</dbReference>